<proteinExistence type="predicted"/>
<reference evidence="2 3" key="1">
    <citation type="submission" date="2023-07" db="EMBL/GenBank/DDBJ databases">
        <title>Genomic Encyclopedia of Type Strains, Phase IV (KMG-IV): sequencing the most valuable type-strain genomes for metagenomic binning, comparative biology and taxonomic classification.</title>
        <authorList>
            <person name="Goeker M."/>
        </authorList>
    </citation>
    <scope>NUCLEOTIDE SEQUENCE [LARGE SCALE GENOMIC DNA]</scope>
    <source>
        <strain evidence="2 3">DSM 12751</strain>
    </source>
</reference>
<protein>
    <submittedName>
        <fullName evidence="2">Microcystin-dependent protein</fullName>
    </submittedName>
</protein>
<dbReference type="InterPro" id="IPR011083">
    <property type="entry name" value="Phage_tail_collar_dom"/>
</dbReference>
<dbReference type="Proteomes" id="UP001235840">
    <property type="component" value="Unassembled WGS sequence"/>
</dbReference>
<dbReference type="InterPro" id="IPR037053">
    <property type="entry name" value="Phage_tail_collar_dom_sf"/>
</dbReference>
<dbReference type="Pfam" id="PF07484">
    <property type="entry name" value="Collar"/>
    <property type="match status" value="1"/>
</dbReference>
<evidence type="ECO:0000313" key="3">
    <source>
        <dbReference type="Proteomes" id="UP001235840"/>
    </source>
</evidence>
<comment type="caution">
    <text evidence="2">The sequence shown here is derived from an EMBL/GenBank/DDBJ whole genome shotgun (WGS) entry which is preliminary data.</text>
</comment>
<dbReference type="RefSeq" id="WP_307391547.1">
    <property type="nucleotide sequence ID" value="NZ_BAAADK010000010.1"/>
</dbReference>
<accession>A0ABT9VVM2</accession>
<dbReference type="SUPFAM" id="SSF88874">
    <property type="entry name" value="Receptor-binding domain of short tail fibre protein gp12"/>
    <property type="match status" value="1"/>
</dbReference>
<evidence type="ECO:0000259" key="1">
    <source>
        <dbReference type="Pfam" id="PF07484"/>
    </source>
</evidence>
<sequence>MSEPFLGEIRLFANGYAPQGWAQCNGQLLQIQQNQALYSLIGRSYGGDGVNTFALPNLQGRVPVHSGGPVGAVGGQEAHTLTVAEMPNHQHTVMGTSTPANNRQANDLVWASNETNKPYGTTINTQMSASSIGNVGQGQAHSNMQPYGVLNFCIALQGVYPSRN</sequence>
<name>A0ABT9VVM2_9BACI</name>
<organism evidence="2 3">
    <name type="scientific">Caldalkalibacillus horti</name>
    <dbReference type="NCBI Taxonomy" id="77523"/>
    <lineage>
        <taxon>Bacteria</taxon>
        <taxon>Bacillati</taxon>
        <taxon>Bacillota</taxon>
        <taxon>Bacilli</taxon>
        <taxon>Bacillales</taxon>
        <taxon>Bacillaceae</taxon>
        <taxon>Caldalkalibacillus</taxon>
    </lineage>
</organism>
<dbReference type="Gene3D" id="3.90.1340.10">
    <property type="entry name" value="Phage tail collar domain"/>
    <property type="match status" value="1"/>
</dbReference>
<gene>
    <name evidence="2" type="ORF">J2S11_000936</name>
</gene>
<feature type="domain" description="Phage tail collar" evidence="1">
    <location>
        <begin position="7"/>
        <end position="63"/>
    </location>
</feature>
<evidence type="ECO:0000313" key="2">
    <source>
        <dbReference type="EMBL" id="MDQ0165036.1"/>
    </source>
</evidence>
<keyword evidence="3" id="KW-1185">Reference proteome</keyword>
<dbReference type="EMBL" id="JAUSTY010000003">
    <property type="protein sequence ID" value="MDQ0165036.1"/>
    <property type="molecule type" value="Genomic_DNA"/>
</dbReference>